<dbReference type="EMBL" id="JARKIE010000010">
    <property type="protein sequence ID" value="KAJ7704476.1"/>
    <property type="molecule type" value="Genomic_DNA"/>
</dbReference>
<keyword evidence="2" id="KW-1185">Reference proteome</keyword>
<organism evidence="1 2">
    <name type="scientific">Mycena rosella</name>
    <name type="common">Pink bonnet</name>
    <name type="synonym">Agaricus rosellus</name>
    <dbReference type="NCBI Taxonomy" id="1033263"/>
    <lineage>
        <taxon>Eukaryota</taxon>
        <taxon>Fungi</taxon>
        <taxon>Dikarya</taxon>
        <taxon>Basidiomycota</taxon>
        <taxon>Agaricomycotina</taxon>
        <taxon>Agaricomycetes</taxon>
        <taxon>Agaricomycetidae</taxon>
        <taxon>Agaricales</taxon>
        <taxon>Marasmiineae</taxon>
        <taxon>Mycenaceae</taxon>
        <taxon>Mycena</taxon>
    </lineage>
</organism>
<dbReference type="Proteomes" id="UP001221757">
    <property type="component" value="Unassembled WGS sequence"/>
</dbReference>
<protein>
    <submittedName>
        <fullName evidence="1">Uncharacterized protein</fullName>
    </submittedName>
</protein>
<sequence>MFPGIVHPRTQVKSLMNKMYQSNWRILVICIASMDVLRSFLSATEALGDLKVDNAQNNLQLASTSGTIYCLVRHRALRRPECTSQKPCLHPHLRVSRIPLRNPRHRGRRRLDCCLLYICVQECVALTTAGQRDSKSLFRTDPWPAPALSSDEALTHCLDAWSAELISQVVDAFVFYLLPSAVYCAVAYIYFCQTLDVAHSASLTARGSAIRLEARGEAAPYNPLRSPQNTRVQPKRRTTVLPRSYQTAAGVAVAPVASLSPGPPSFSVARIADPSIYQVFRLSAGSEDDTFI</sequence>
<evidence type="ECO:0000313" key="1">
    <source>
        <dbReference type="EMBL" id="KAJ7704476.1"/>
    </source>
</evidence>
<dbReference type="AlphaFoldDB" id="A0AAD7GSQ6"/>
<name>A0AAD7GSQ6_MYCRO</name>
<comment type="caution">
    <text evidence="1">The sequence shown here is derived from an EMBL/GenBank/DDBJ whole genome shotgun (WGS) entry which is preliminary data.</text>
</comment>
<accession>A0AAD7GSQ6</accession>
<proteinExistence type="predicted"/>
<reference evidence="1" key="1">
    <citation type="submission" date="2023-03" db="EMBL/GenBank/DDBJ databases">
        <title>Massive genome expansion in bonnet fungi (Mycena s.s.) driven by repeated elements and novel gene families across ecological guilds.</title>
        <authorList>
            <consortium name="Lawrence Berkeley National Laboratory"/>
            <person name="Harder C.B."/>
            <person name="Miyauchi S."/>
            <person name="Viragh M."/>
            <person name="Kuo A."/>
            <person name="Thoen E."/>
            <person name="Andreopoulos B."/>
            <person name="Lu D."/>
            <person name="Skrede I."/>
            <person name="Drula E."/>
            <person name="Henrissat B."/>
            <person name="Morin E."/>
            <person name="Kohler A."/>
            <person name="Barry K."/>
            <person name="LaButti K."/>
            <person name="Morin E."/>
            <person name="Salamov A."/>
            <person name="Lipzen A."/>
            <person name="Mereny Z."/>
            <person name="Hegedus B."/>
            <person name="Baldrian P."/>
            <person name="Stursova M."/>
            <person name="Weitz H."/>
            <person name="Taylor A."/>
            <person name="Grigoriev I.V."/>
            <person name="Nagy L.G."/>
            <person name="Martin F."/>
            <person name="Kauserud H."/>
        </authorList>
    </citation>
    <scope>NUCLEOTIDE SEQUENCE</scope>
    <source>
        <strain evidence="1">CBHHK067</strain>
    </source>
</reference>
<evidence type="ECO:0000313" key="2">
    <source>
        <dbReference type="Proteomes" id="UP001221757"/>
    </source>
</evidence>
<gene>
    <name evidence="1" type="ORF">B0H17DRAFT_12154</name>
</gene>